<dbReference type="EMBL" id="MU003777">
    <property type="protein sequence ID" value="KAF2723283.1"/>
    <property type="molecule type" value="Genomic_DNA"/>
</dbReference>
<dbReference type="OrthoDB" id="5422320at2759"/>
<reference evidence="1" key="1">
    <citation type="journal article" date="2020" name="Stud. Mycol.">
        <title>101 Dothideomycetes genomes: a test case for predicting lifestyles and emergence of pathogens.</title>
        <authorList>
            <person name="Haridas S."/>
            <person name="Albert R."/>
            <person name="Binder M."/>
            <person name="Bloem J."/>
            <person name="Labutti K."/>
            <person name="Salamov A."/>
            <person name="Andreopoulos B."/>
            <person name="Baker S."/>
            <person name="Barry K."/>
            <person name="Bills G."/>
            <person name="Bluhm B."/>
            <person name="Cannon C."/>
            <person name="Castanera R."/>
            <person name="Culley D."/>
            <person name="Daum C."/>
            <person name="Ezra D."/>
            <person name="Gonzalez J."/>
            <person name="Henrissat B."/>
            <person name="Kuo A."/>
            <person name="Liang C."/>
            <person name="Lipzen A."/>
            <person name="Lutzoni F."/>
            <person name="Magnuson J."/>
            <person name="Mondo S."/>
            <person name="Nolan M."/>
            <person name="Ohm R."/>
            <person name="Pangilinan J."/>
            <person name="Park H.-J."/>
            <person name="Ramirez L."/>
            <person name="Alfaro M."/>
            <person name="Sun H."/>
            <person name="Tritt A."/>
            <person name="Yoshinaga Y."/>
            <person name="Zwiers L.-H."/>
            <person name="Turgeon B."/>
            <person name="Goodwin S."/>
            <person name="Spatafora J."/>
            <person name="Crous P."/>
            <person name="Grigoriev I."/>
        </authorList>
    </citation>
    <scope>NUCLEOTIDE SEQUENCE</scope>
    <source>
        <strain evidence="1">CBS 116435</strain>
    </source>
</reference>
<evidence type="ECO:0000313" key="1">
    <source>
        <dbReference type="EMBL" id="KAF2723283.1"/>
    </source>
</evidence>
<dbReference type="Proteomes" id="UP000799441">
    <property type="component" value="Unassembled WGS sequence"/>
</dbReference>
<name>A0A9P4US01_9PEZI</name>
<evidence type="ECO:0000313" key="2">
    <source>
        <dbReference type="Proteomes" id="UP000799441"/>
    </source>
</evidence>
<protein>
    <submittedName>
        <fullName evidence="1">Uncharacterized protein</fullName>
    </submittedName>
</protein>
<keyword evidence="2" id="KW-1185">Reference proteome</keyword>
<comment type="caution">
    <text evidence="1">The sequence shown here is derived from an EMBL/GenBank/DDBJ whole genome shotgun (WGS) entry which is preliminary data.</text>
</comment>
<dbReference type="PANTHER" id="PTHR40642:SF1">
    <property type="entry name" value="YALI0F31295P"/>
    <property type="match status" value="1"/>
</dbReference>
<proteinExistence type="predicted"/>
<dbReference type="PANTHER" id="PTHR40642">
    <property type="entry name" value="YALI0F31295P"/>
    <property type="match status" value="1"/>
</dbReference>
<organism evidence="1 2">
    <name type="scientific">Polychaeton citri CBS 116435</name>
    <dbReference type="NCBI Taxonomy" id="1314669"/>
    <lineage>
        <taxon>Eukaryota</taxon>
        <taxon>Fungi</taxon>
        <taxon>Dikarya</taxon>
        <taxon>Ascomycota</taxon>
        <taxon>Pezizomycotina</taxon>
        <taxon>Dothideomycetes</taxon>
        <taxon>Dothideomycetidae</taxon>
        <taxon>Capnodiales</taxon>
        <taxon>Capnodiaceae</taxon>
        <taxon>Polychaeton</taxon>
    </lineage>
</organism>
<dbReference type="AlphaFoldDB" id="A0A9P4US01"/>
<gene>
    <name evidence="1" type="ORF">K431DRAFT_201983</name>
</gene>
<dbReference type="InterPro" id="IPR024526">
    <property type="entry name" value="DUF3807"/>
</dbReference>
<feature type="non-terminal residue" evidence="1">
    <location>
        <position position="84"/>
    </location>
</feature>
<dbReference type="Pfam" id="PF12720">
    <property type="entry name" value="DUF3807"/>
    <property type="match status" value="1"/>
</dbReference>
<feature type="non-terminal residue" evidence="1">
    <location>
        <position position="1"/>
    </location>
</feature>
<accession>A0A9P4US01</accession>
<sequence length="84" mass="9614">QDDLLSFQSSHFGDNTKPDTFFIDPGVALDHQPLSNQKGKQWKEDNLGYYPDGTKRTLTDTQIALFHHSELQQLLRGARQKQEA</sequence>